<evidence type="ECO:0000259" key="7">
    <source>
        <dbReference type="PROSITE" id="PS50102"/>
    </source>
</evidence>
<name>A0A7J7CM92_TRIWF</name>
<feature type="compositionally biased region" description="Polar residues" evidence="6">
    <location>
        <begin position="451"/>
        <end position="461"/>
    </location>
</feature>
<keyword evidence="9" id="KW-1185">Reference proteome</keyword>
<dbReference type="PANTHER" id="PTHR23236:SF25">
    <property type="entry name" value="RNA-BINDING PROTEIN 34"/>
    <property type="match status" value="1"/>
</dbReference>
<dbReference type="SUPFAM" id="SSF54928">
    <property type="entry name" value="RNA-binding domain, RBD"/>
    <property type="match status" value="2"/>
</dbReference>
<organism evidence="8 9">
    <name type="scientific">Tripterygium wilfordii</name>
    <name type="common">Thunder God vine</name>
    <dbReference type="NCBI Taxonomy" id="458696"/>
    <lineage>
        <taxon>Eukaryota</taxon>
        <taxon>Viridiplantae</taxon>
        <taxon>Streptophyta</taxon>
        <taxon>Embryophyta</taxon>
        <taxon>Tracheophyta</taxon>
        <taxon>Spermatophyta</taxon>
        <taxon>Magnoliopsida</taxon>
        <taxon>eudicotyledons</taxon>
        <taxon>Gunneridae</taxon>
        <taxon>Pentapetalae</taxon>
        <taxon>rosids</taxon>
        <taxon>fabids</taxon>
        <taxon>Celastrales</taxon>
        <taxon>Celastraceae</taxon>
        <taxon>Tripterygium</taxon>
    </lineage>
</organism>
<protein>
    <submittedName>
        <fullName evidence="8">RNA recognition motif-containing family protein</fullName>
    </submittedName>
</protein>
<dbReference type="OrthoDB" id="442677at2759"/>
<feature type="compositionally biased region" description="Basic and acidic residues" evidence="6">
    <location>
        <begin position="150"/>
        <end position="160"/>
    </location>
</feature>
<sequence>MGKKKSKDPDTSADKKDETVSAPSNIFKALFGDGQEQNGAVSSIFSDSNPFRRKPQEINSGLSFIEAASDPKNDIADTNDVFESKKGKTSKVKRPSTDSIEEVAKTFSVTRKSKKEKTQNPNFVFETNEGGSTKSLHLGVELNDEVEGGNAHDGEHTETKSRRKKRKRDELELELEYEARKYGVAANIDQVEEGESREKLVGQKRKKADNAADMMVSQEGFDDESKLLRTVFVGNLPMKVKKKVLLKEFSKYGEVESIRIRSVPLLDTKKPRKGAIMMKQINDAAESVHAYIVFKKEQSAVAALIHNMAALGGNHIRVDRACPPRKKLKGETTPLYDNKRTVFIGNLPFDVKDEDIYQLFSGNSGMETNIEAIRVIRDPSTSLGKGIAYVLFKTREAANTVIKKRNLKLRDRELRLSHARQNSTPSKRENPSLSETAGSPAKKLAMDSRTLESSGKSTPSYQGLRATKSGVQKKDYPKTSGPVKRTSNTRKEEKLRERYEKRPAVAERKAKAKVFKNGNTSKQAGGKRKMDSRTPETSQQKKKAKKFK</sequence>
<dbReference type="SMART" id="SM00360">
    <property type="entry name" value="RRM"/>
    <property type="match status" value="2"/>
</dbReference>
<evidence type="ECO:0000256" key="4">
    <source>
        <dbReference type="ARBA" id="ARBA00023242"/>
    </source>
</evidence>
<dbReference type="GO" id="GO:0005730">
    <property type="term" value="C:nucleolus"/>
    <property type="evidence" value="ECO:0007669"/>
    <property type="project" value="UniProtKB-SubCell"/>
</dbReference>
<dbReference type="InParanoid" id="A0A7J7CM92"/>
<comment type="subcellular location">
    <subcellularLocation>
        <location evidence="1">Nucleus</location>
        <location evidence="1">Nucleolus</location>
    </subcellularLocation>
</comment>
<dbReference type="CDD" id="cd12394">
    <property type="entry name" value="RRM1_RBM34"/>
    <property type="match status" value="1"/>
</dbReference>
<dbReference type="GO" id="GO:0003723">
    <property type="term" value="F:RNA binding"/>
    <property type="evidence" value="ECO:0007669"/>
    <property type="project" value="UniProtKB-UniRule"/>
</dbReference>
<dbReference type="Proteomes" id="UP000593562">
    <property type="component" value="Unassembled WGS sequence"/>
</dbReference>
<feature type="compositionally biased region" description="Basic and acidic residues" evidence="6">
    <location>
        <begin position="489"/>
        <end position="509"/>
    </location>
</feature>
<dbReference type="EMBL" id="JAAARO010000015">
    <property type="protein sequence ID" value="KAF5735056.1"/>
    <property type="molecule type" value="Genomic_DNA"/>
</dbReference>
<dbReference type="PANTHER" id="PTHR23236">
    <property type="entry name" value="EUKARYOTIC TRANSLATION INITIATION FACTOR 4B/4H"/>
    <property type="match status" value="1"/>
</dbReference>
<feature type="region of interest" description="Disordered" evidence="6">
    <location>
        <begin position="1"/>
        <end position="23"/>
    </location>
</feature>
<reference evidence="8 9" key="1">
    <citation type="journal article" date="2020" name="Nat. Commun.">
        <title>Genome of Tripterygium wilfordii and identification of cytochrome P450 involved in triptolide biosynthesis.</title>
        <authorList>
            <person name="Tu L."/>
            <person name="Su P."/>
            <person name="Zhang Z."/>
            <person name="Gao L."/>
            <person name="Wang J."/>
            <person name="Hu T."/>
            <person name="Zhou J."/>
            <person name="Zhang Y."/>
            <person name="Zhao Y."/>
            <person name="Liu Y."/>
            <person name="Song Y."/>
            <person name="Tong Y."/>
            <person name="Lu Y."/>
            <person name="Yang J."/>
            <person name="Xu C."/>
            <person name="Jia M."/>
            <person name="Peters R.J."/>
            <person name="Huang L."/>
            <person name="Gao W."/>
        </authorList>
    </citation>
    <scope>NUCLEOTIDE SEQUENCE [LARGE SCALE GENOMIC DNA]</scope>
    <source>
        <strain evidence="9">cv. XIE 37</strain>
        <tissue evidence="8">Leaf</tissue>
    </source>
</reference>
<evidence type="ECO:0000256" key="5">
    <source>
        <dbReference type="PROSITE-ProRule" id="PRU00176"/>
    </source>
</evidence>
<evidence type="ECO:0000313" key="9">
    <source>
        <dbReference type="Proteomes" id="UP000593562"/>
    </source>
</evidence>
<evidence type="ECO:0000256" key="2">
    <source>
        <dbReference type="ARBA" id="ARBA00007077"/>
    </source>
</evidence>
<dbReference type="PROSITE" id="PS50102">
    <property type="entry name" value="RRM"/>
    <property type="match status" value="2"/>
</dbReference>
<dbReference type="InterPro" id="IPR012677">
    <property type="entry name" value="Nucleotide-bd_a/b_plait_sf"/>
</dbReference>
<dbReference type="AlphaFoldDB" id="A0A7J7CM92"/>
<feature type="compositionally biased region" description="Basic and acidic residues" evidence="6">
    <location>
        <begin position="7"/>
        <end position="19"/>
    </location>
</feature>
<feature type="region of interest" description="Disordered" evidence="6">
    <location>
        <begin position="72"/>
        <end position="131"/>
    </location>
</feature>
<evidence type="ECO:0000313" key="8">
    <source>
        <dbReference type="EMBL" id="KAF5735056.1"/>
    </source>
</evidence>
<dbReference type="CDD" id="cd12395">
    <property type="entry name" value="RRM2_RBM34"/>
    <property type="match status" value="1"/>
</dbReference>
<keyword evidence="4" id="KW-0539">Nucleus</keyword>
<dbReference type="InterPro" id="IPR035979">
    <property type="entry name" value="RBD_domain_sf"/>
</dbReference>
<dbReference type="InterPro" id="IPR034221">
    <property type="entry name" value="RBM34_RRM2"/>
</dbReference>
<dbReference type="Pfam" id="PF00076">
    <property type="entry name" value="RRM_1"/>
    <property type="match status" value="2"/>
</dbReference>
<dbReference type="Gene3D" id="3.30.70.330">
    <property type="match status" value="2"/>
</dbReference>
<gene>
    <name evidence="8" type="ORF">HS088_TW15G00555</name>
</gene>
<dbReference type="InterPro" id="IPR000504">
    <property type="entry name" value="RRM_dom"/>
</dbReference>
<evidence type="ECO:0000256" key="1">
    <source>
        <dbReference type="ARBA" id="ARBA00004604"/>
    </source>
</evidence>
<feature type="region of interest" description="Disordered" evidence="6">
    <location>
        <begin position="145"/>
        <end position="167"/>
    </location>
</feature>
<feature type="region of interest" description="Disordered" evidence="6">
    <location>
        <begin position="412"/>
        <end position="548"/>
    </location>
</feature>
<feature type="domain" description="RRM" evidence="7">
    <location>
        <begin position="229"/>
        <end position="323"/>
    </location>
</feature>
<evidence type="ECO:0000256" key="3">
    <source>
        <dbReference type="ARBA" id="ARBA00022884"/>
    </source>
</evidence>
<dbReference type="FunCoup" id="A0A7J7CM92">
    <property type="interactions" value="2238"/>
</dbReference>
<feature type="compositionally biased region" description="Polar residues" evidence="6">
    <location>
        <begin position="419"/>
        <end position="437"/>
    </location>
</feature>
<feature type="domain" description="RRM" evidence="7">
    <location>
        <begin position="340"/>
        <end position="421"/>
    </location>
</feature>
<accession>A0A7J7CM92</accession>
<comment type="similarity">
    <text evidence="2">Belongs to the RRM RBM34 family.</text>
</comment>
<keyword evidence="3 5" id="KW-0694">RNA-binding</keyword>
<evidence type="ECO:0000256" key="6">
    <source>
        <dbReference type="SAM" id="MobiDB-lite"/>
    </source>
</evidence>
<proteinExistence type="inferred from homology"/>
<comment type="caution">
    <text evidence="8">The sequence shown here is derived from an EMBL/GenBank/DDBJ whole genome shotgun (WGS) entry which is preliminary data.</text>
</comment>